<evidence type="ECO:0000313" key="3">
    <source>
        <dbReference type="Proteomes" id="UP000235145"/>
    </source>
</evidence>
<protein>
    <submittedName>
        <fullName evidence="2">Uncharacterized protein</fullName>
    </submittedName>
</protein>
<accession>A0A9R1WZM0</accession>
<organism evidence="2 3">
    <name type="scientific">Lactuca sativa</name>
    <name type="common">Garden lettuce</name>
    <dbReference type="NCBI Taxonomy" id="4236"/>
    <lineage>
        <taxon>Eukaryota</taxon>
        <taxon>Viridiplantae</taxon>
        <taxon>Streptophyta</taxon>
        <taxon>Embryophyta</taxon>
        <taxon>Tracheophyta</taxon>
        <taxon>Spermatophyta</taxon>
        <taxon>Magnoliopsida</taxon>
        <taxon>eudicotyledons</taxon>
        <taxon>Gunneridae</taxon>
        <taxon>Pentapetalae</taxon>
        <taxon>asterids</taxon>
        <taxon>campanulids</taxon>
        <taxon>Asterales</taxon>
        <taxon>Asteraceae</taxon>
        <taxon>Cichorioideae</taxon>
        <taxon>Cichorieae</taxon>
        <taxon>Lactucinae</taxon>
        <taxon>Lactuca</taxon>
    </lineage>
</organism>
<feature type="region of interest" description="Disordered" evidence="1">
    <location>
        <begin position="73"/>
        <end position="111"/>
    </location>
</feature>
<dbReference type="EMBL" id="NBSK02000007">
    <property type="protein sequence ID" value="KAJ0195085.1"/>
    <property type="molecule type" value="Genomic_DNA"/>
</dbReference>
<proteinExistence type="predicted"/>
<reference evidence="2 3" key="1">
    <citation type="journal article" date="2017" name="Nat. Commun.">
        <title>Genome assembly with in vitro proximity ligation data and whole-genome triplication in lettuce.</title>
        <authorList>
            <person name="Reyes-Chin-Wo S."/>
            <person name="Wang Z."/>
            <person name="Yang X."/>
            <person name="Kozik A."/>
            <person name="Arikit S."/>
            <person name="Song C."/>
            <person name="Xia L."/>
            <person name="Froenicke L."/>
            <person name="Lavelle D.O."/>
            <person name="Truco M.J."/>
            <person name="Xia R."/>
            <person name="Zhu S."/>
            <person name="Xu C."/>
            <person name="Xu H."/>
            <person name="Xu X."/>
            <person name="Cox K."/>
            <person name="Korf I."/>
            <person name="Meyers B.C."/>
            <person name="Michelmore R.W."/>
        </authorList>
    </citation>
    <scope>NUCLEOTIDE SEQUENCE [LARGE SCALE GENOMIC DNA]</scope>
    <source>
        <strain evidence="3">cv. Salinas</strain>
        <tissue evidence="2">Seedlings</tissue>
    </source>
</reference>
<name>A0A9R1WZM0_LACSA</name>
<evidence type="ECO:0000313" key="2">
    <source>
        <dbReference type="EMBL" id="KAJ0195085.1"/>
    </source>
</evidence>
<keyword evidence="3" id="KW-1185">Reference proteome</keyword>
<sequence length="111" mass="12653">MIEFSVVNHPSNMDMLFIWPRLFQFQAIPSTIYDIVKFSTIMGAATFIAFNLETQRREAIATLDPTHVLKNRRTSHYGQKNPTPVTIRQDQEGEGENILMGDNNVERGGRA</sequence>
<feature type="compositionally biased region" description="Polar residues" evidence="1">
    <location>
        <begin position="76"/>
        <end position="88"/>
    </location>
</feature>
<dbReference type="Proteomes" id="UP000235145">
    <property type="component" value="Unassembled WGS sequence"/>
</dbReference>
<comment type="caution">
    <text evidence="2">The sequence shown here is derived from an EMBL/GenBank/DDBJ whole genome shotgun (WGS) entry which is preliminary data.</text>
</comment>
<evidence type="ECO:0000256" key="1">
    <source>
        <dbReference type="SAM" id="MobiDB-lite"/>
    </source>
</evidence>
<gene>
    <name evidence="2" type="ORF">LSAT_V11C700364730</name>
</gene>
<dbReference type="AlphaFoldDB" id="A0A9R1WZM0"/>